<dbReference type="EMBL" id="GDHC01008476">
    <property type="protein sequence ID" value="JAQ10153.1"/>
    <property type="molecule type" value="Transcribed_RNA"/>
</dbReference>
<name>A0A146LQN2_LYGHE</name>
<evidence type="ECO:0000256" key="1">
    <source>
        <dbReference type="SAM" id="MobiDB-lite"/>
    </source>
</evidence>
<reference evidence="2" key="1">
    <citation type="journal article" date="2016" name="Gigascience">
        <title>De novo construction of an expanded transcriptome assembly for the western tarnished plant bug, Lygus hesperus.</title>
        <authorList>
            <person name="Tassone E.E."/>
            <person name="Geib S.M."/>
            <person name="Hall B."/>
            <person name="Fabrick J.A."/>
            <person name="Brent C.S."/>
            <person name="Hull J.J."/>
        </authorList>
    </citation>
    <scope>NUCLEOTIDE SEQUENCE</scope>
</reference>
<accession>A0A146LQN2</accession>
<gene>
    <name evidence="2" type="ORF">g.82054</name>
</gene>
<sequence>MPESMTLIYCAVKFDTSLRNSTESSNTTQISHWNKLKIPLDGFDMSSFRLVFLVPARNHQNAGKDEESSNPPCRRCGFRENNNTKQRRSTVYRRSSQESRNKG</sequence>
<feature type="region of interest" description="Disordered" evidence="1">
    <location>
        <begin position="59"/>
        <end position="103"/>
    </location>
</feature>
<proteinExistence type="predicted"/>
<dbReference type="AlphaFoldDB" id="A0A146LQN2"/>
<evidence type="ECO:0000313" key="2">
    <source>
        <dbReference type="EMBL" id="JAQ10153.1"/>
    </source>
</evidence>
<organism evidence="2">
    <name type="scientific">Lygus hesperus</name>
    <name type="common">Western plant bug</name>
    <dbReference type="NCBI Taxonomy" id="30085"/>
    <lineage>
        <taxon>Eukaryota</taxon>
        <taxon>Metazoa</taxon>
        <taxon>Ecdysozoa</taxon>
        <taxon>Arthropoda</taxon>
        <taxon>Hexapoda</taxon>
        <taxon>Insecta</taxon>
        <taxon>Pterygota</taxon>
        <taxon>Neoptera</taxon>
        <taxon>Paraneoptera</taxon>
        <taxon>Hemiptera</taxon>
        <taxon>Heteroptera</taxon>
        <taxon>Panheteroptera</taxon>
        <taxon>Cimicomorpha</taxon>
        <taxon>Miridae</taxon>
        <taxon>Mirini</taxon>
        <taxon>Lygus</taxon>
    </lineage>
</organism>
<protein>
    <submittedName>
        <fullName evidence="2">Uncharacterized protein</fullName>
    </submittedName>
</protein>